<dbReference type="SMART" id="SM01240">
    <property type="entry name" value="IMPDH"/>
    <property type="match status" value="1"/>
</dbReference>
<evidence type="ECO:0000313" key="4">
    <source>
        <dbReference type="EMBL" id="TPD60714.1"/>
    </source>
</evidence>
<gene>
    <name evidence="4" type="ORF">FIV46_08285</name>
</gene>
<keyword evidence="4" id="KW-0503">Monooxygenase</keyword>
<dbReference type="SUPFAM" id="SSF51412">
    <property type="entry name" value="Inosine monophosphate dehydrogenase (IMPDH)"/>
    <property type="match status" value="1"/>
</dbReference>
<dbReference type="EMBL" id="VFIY01000006">
    <property type="protein sequence ID" value="TPD60714.1"/>
    <property type="molecule type" value="Genomic_DNA"/>
</dbReference>
<dbReference type="GO" id="GO:0018580">
    <property type="term" value="F:nitronate monooxygenase activity"/>
    <property type="evidence" value="ECO:0007669"/>
    <property type="project" value="InterPro"/>
</dbReference>
<keyword evidence="3" id="KW-0560">Oxidoreductase</keyword>
<keyword evidence="5" id="KW-1185">Reference proteome</keyword>
<keyword evidence="2" id="KW-0288">FMN</keyword>
<dbReference type="PANTHER" id="PTHR32332:SF20">
    <property type="entry name" value="2-NITROPROPANE DIOXYGENASE-LIKE PROTEIN"/>
    <property type="match status" value="1"/>
</dbReference>
<evidence type="ECO:0000256" key="1">
    <source>
        <dbReference type="ARBA" id="ARBA00022630"/>
    </source>
</evidence>
<evidence type="ECO:0000256" key="3">
    <source>
        <dbReference type="ARBA" id="ARBA00023002"/>
    </source>
</evidence>
<protein>
    <submittedName>
        <fullName evidence="4">Nitronate monooxygenase</fullName>
    </submittedName>
</protein>
<dbReference type="AlphaFoldDB" id="A0A501PLA9"/>
<keyword evidence="1" id="KW-0285">Flavoprotein</keyword>
<dbReference type="InterPro" id="IPR013785">
    <property type="entry name" value="Aldolase_TIM"/>
</dbReference>
<sequence>MSAFETALTEKLGCRHPVIQTAMGWVSSPDLVVATSEAGGFGFLAGAVMTPAEVEAGIRDIKARTDKLFGVNFHMFQPGAKEIVEIILSHSDRVRAISYGRGPDGATVKRFKEAGVLCIPTVGAVRHAVKAVKQGADMVVIQGGEGGGHTGAVPTTLLLPQVLDAVDVPVIAAGGFRDGRGLAAALAFGAAGIAMGTRFLLTQESPVPVQTKERYLQAGVDQIPVSRQVDGIPQRMVMNRVLADLEGASKPGLLLRGIRNALAFKKLTNASLTAMLKSAWNMAKKTDMTMGQVMMSGSAPVLIQRAMVQGHPDEGVLPSGQVAGLIEDIPTVAELIGGIMGDAEQRISSLCGDKEGQGHAD</sequence>
<evidence type="ECO:0000256" key="2">
    <source>
        <dbReference type="ARBA" id="ARBA00022643"/>
    </source>
</evidence>
<dbReference type="OrthoDB" id="9778912at2"/>
<dbReference type="Pfam" id="PF03060">
    <property type="entry name" value="NMO"/>
    <property type="match status" value="1"/>
</dbReference>
<accession>A0A501PLA9</accession>
<dbReference type="Gene3D" id="3.20.20.70">
    <property type="entry name" value="Aldolase class I"/>
    <property type="match status" value="1"/>
</dbReference>
<proteinExistence type="predicted"/>
<dbReference type="PANTHER" id="PTHR32332">
    <property type="entry name" value="2-NITROPROPANE DIOXYGENASE"/>
    <property type="match status" value="1"/>
</dbReference>
<dbReference type="RefSeq" id="WP_139940358.1">
    <property type="nucleotide sequence ID" value="NZ_JBHSYP010000008.1"/>
</dbReference>
<reference evidence="5" key="1">
    <citation type="submission" date="2019-06" db="EMBL/GenBank/DDBJ databases">
        <title>The complete genome of Emcibacter congregatus ZYLT.</title>
        <authorList>
            <person name="Zhao Z."/>
        </authorList>
    </citation>
    <scope>NUCLEOTIDE SEQUENCE [LARGE SCALE GENOMIC DNA]</scope>
    <source>
        <strain evidence="5">MCCC 1A06723</strain>
    </source>
</reference>
<organism evidence="4 5">
    <name type="scientific">Emcibacter nanhaiensis</name>
    <dbReference type="NCBI Taxonomy" id="1505037"/>
    <lineage>
        <taxon>Bacteria</taxon>
        <taxon>Pseudomonadati</taxon>
        <taxon>Pseudomonadota</taxon>
        <taxon>Alphaproteobacteria</taxon>
        <taxon>Emcibacterales</taxon>
        <taxon>Emcibacteraceae</taxon>
        <taxon>Emcibacter</taxon>
    </lineage>
</organism>
<dbReference type="Proteomes" id="UP000319148">
    <property type="component" value="Unassembled WGS sequence"/>
</dbReference>
<comment type="caution">
    <text evidence="4">The sequence shown here is derived from an EMBL/GenBank/DDBJ whole genome shotgun (WGS) entry which is preliminary data.</text>
</comment>
<dbReference type="InterPro" id="IPR004136">
    <property type="entry name" value="NMO"/>
</dbReference>
<dbReference type="CDD" id="cd04730">
    <property type="entry name" value="NPD_like"/>
    <property type="match status" value="1"/>
</dbReference>
<evidence type="ECO:0000313" key="5">
    <source>
        <dbReference type="Proteomes" id="UP000319148"/>
    </source>
</evidence>
<name>A0A501PLA9_9PROT</name>